<dbReference type="InterPro" id="IPR007048">
    <property type="entry name" value="IraD/Gp25-like"/>
</dbReference>
<dbReference type="PANTHER" id="PTHR38595:SF2">
    <property type="entry name" value="TYPE VI SECRETION SYSTEM BASEPLATE SUBUNIT TSSE"/>
    <property type="match status" value="1"/>
</dbReference>
<accession>A0A227JEF7</accession>
<name>A0A227JEF7_VIBPH</name>
<evidence type="ECO:0000313" key="3">
    <source>
        <dbReference type="Proteomes" id="UP000214596"/>
    </source>
</evidence>
<protein>
    <submittedName>
        <fullName evidence="2">Type VI secretion protein</fullName>
    </submittedName>
</protein>
<sequence>MKPSSSHSSLAAFFVGPNMEKGYRLLERIELGEPKNCYEKVVSHKHLIESIHLHLADLLNTHSGNAMIDSEYGLPDFNDVLSNNTNLVRHIQKNITATIERFEPRLLNVEVHYREDHHNPLQLGFGIRGEVSHNGGKVPMSIDVYMGTDGQFNV</sequence>
<comment type="caution">
    <text evidence="2">The sequence shown here is derived from an EMBL/GenBank/DDBJ whole genome shotgun (WGS) entry which is preliminary data.</text>
</comment>
<dbReference type="EMBL" id="NIXT01000304">
    <property type="protein sequence ID" value="OXE33441.1"/>
    <property type="molecule type" value="Genomic_DNA"/>
</dbReference>
<dbReference type="PANTHER" id="PTHR38595">
    <property type="entry name" value="CYTOPLASMIC PROTEIN-RELATED"/>
    <property type="match status" value="1"/>
</dbReference>
<dbReference type="Gene3D" id="3.10.450.40">
    <property type="match status" value="1"/>
</dbReference>
<dbReference type="InterPro" id="IPR053176">
    <property type="entry name" value="T6SS_TssE1-like"/>
</dbReference>
<dbReference type="OrthoDB" id="119583at2"/>
<dbReference type="AlphaFoldDB" id="A0A227JEF7"/>
<feature type="domain" description="IraD/Gp25-like" evidence="1">
    <location>
        <begin position="47"/>
        <end position="134"/>
    </location>
</feature>
<dbReference type="InterPro" id="IPR017737">
    <property type="entry name" value="TssE1-like"/>
</dbReference>
<gene>
    <name evidence="2" type="ORF">CA163_07510</name>
</gene>
<evidence type="ECO:0000259" key="1">
    <source>
        <dbReference type="Pfam" id="PF04965"/>
    </source>
</evidence>
<reference evidence="2 3" key="1">
    <citation type="journal article" date="2017" name="Appl. Environ. Microbiol.">
        <title>Parallel evolution of two clades of a major Atlantic endemic Vibrio parahaemolyticus pathogen lineage by independent acquisition of related pathogenicity islands.</title>
        <authorList>
            <person name="Xu F."/>
            <person name="Gonzalez-Escalona N."/>
            <person name="Drees K.P."/>
            <person name="Sebra R.P."/>
            <person name="Cooper V.S."/>
            <person name="Jones S.H."/>
            <person name="Whistler C.A."/>
        </authorList>
    </citation>
    <scope>NUCLEOTIDE SEQUENCE [LARGE SCALE GENOMIC DNA]</scope>
    <source>
        <strain evidence="2 3">MAVP-3</strain>
    </source>
</reference>
<dbReference type="Pfam" id="PF04965">
    <property type="entry name" value="GPW_gp25"/>
    <property type="match status" value="1"/>
</dbReference>
<dbReference type="OMA" id="PMEMSFQ"/>
<organism evidence="2 3">
    <name type="scientific">Vibrio parahaemolyticus</name>
    <dbReference type="NCBI Taxonomy" id="670"/>
    <lineage>
        <taxon>Bacteria</taxon>
        <taxon>Pseudomonadati</taxon>
        <taxon>Pseudomonadota</taxon>
        <taxon>Gammaproteobacteria</taxon>
        <taxon>Vibrionales</taxon>
        <taxon>Vibrionaceae</taxon>
        <taxon>Vibrio</taxon>
    </lineage>
</organism>
<proteinExistence type="predicted"/>
<dbReference type="Proteomes" id="UP000214596">
    <property type="component" value="Unassembled WGS sequence"/>
</dbReference>
<dbReference type="NCBIfam" id="TIGR03357">
    <property type="entry name" value="VI_zyme"/>
    <property type="match status" value="1"/>
</dbReference>
<evidence type="ECO:0000313" key="2">
    <source>
        <dbReference type="EMBL" id="OXE33441.1"/>
    </source>
</evidence>
<dbReference type="SUPFAM" id="SSF160719">
    <property type="entry name" value="gpW/gp25-like"/>
    <property type="match status" value="1"/>
</dbReference>
<dbReference type="STRING" id="670.ACZ92_09230"/>